<evidence type="ECO:0000313" key="3">
    <source>
        <dbReference type="Proteomes" id="UP000440578"/>
    </source>
</evidence>
<reference evidence="2 3" key="1">
    <citation type="submission" date="2019-07" db="EMBL/GenBank/DDBJ databases">
        <title>Draft genome assembly of a fouling barnacle, Amphibalanus amphitrite (Darwin, 1854): The first reference genome for Thecostraca.</title>
        <authorList>
            <person name="Kim W."/>
        </authorList>
    </citation>
    <scope>NUCLEOTIDE SEQUENCE [LARGE SCALE GENOMIC DNA]</scope>
    <source>
        <strain evidence="2">SNU_AA5</strain>
        <tissue evidence="2">Soma without cirri and trophi</tissue>
    </source>
</reference>
<dbReference type="OrthoDB" id="10519116at2759"/>
<comment type="caution">
    <text evidence="2">The sequence shown here is derived from an EMBL/GenBank/DDBJ whole genome shotgun (WGS) entry which is preliminary data.</text>
</comment>
<feature type="chain" id="PRO_5025665215" evidence="1">
    <location>
        <begin position="30"/>
        <end position="538"/>
    </location>
</feature>
<proteinExistence type="predicted"/>
<gene>
    <name evidence="2" type="ORF">FJT64_022780</name>
</gene>
<feature type="signal peptide" evidence="1">
    <location>
        <begin position="1"/>
        <end position="29"/>
    </location>
</feature>
<dbReference type="Proteomes" id="UP000440578">
    <property type="component" value="Unassembled WGS sequence"/>
</dbReference>
<evidence type="ECO:0000256" key="1">
    <source>
        <dbReference type="SAM" id="SignalP"/>
    </source>
</evidence>
<name>A0A6A4WD16_AMPAM</name>
<dbReference type="AlphaFoldDB" id="A0A6A4WD16"/>
<organism evidence="2 3">
    <name type="scientific">Amphibalanus amphitrite</name>
    <name type="common">Striped barnacle</name>
    <name type="synonym">Balanus amphitrite</name>
    <dbReference type="NCBI Taxonomy" id="1232801"/>
    <lineage>
        <taxon>Eukaryota</taxon>
        <taxon>Metazoa</taxon>
        <taxon>Ecdysozoa</taxon>
        <taxon>Arthropoda</taxon>
        <taxon>Crustacea</taxon>
        <taxon>Multicrustacea</taxon>
        <taxon>Cirripedia</taxon>
        <taxon>Thoracica</taxon>
        <taxon>Thoracicalcarea</taxon>
        <taxon>Balanomorpha</taxon>
        <taxon>Balanoidea</taxon>
        <taxon>Balanidae</taxon>
        <taxon>Amphibalaninae</taxon>
        <taxon>Amphibalanus</taxon>
    </lineage>
</organism>
<evidence type="ECO:0000313" key="2">
    <source>
        <dbReference type="EMBL" id="KAF0305587.1"/>
    </source>
</evidence>
<sequence>MYPQSKMAPACGRLAAVSWLAALVQLTVCDVTWPSGVTDLQLWDVLDDLKPAISGHPIRIADLAIRMVDMEGQRFGGSQSVYWQRHGYTQCKCRVGCLASRWCVAFEFDSSNGWCQHYSNRGGGLEAGASTTTTMQFKMLNAGVGDACQIDLECSRQTLNATCVPDAATGGATCQCPGDHVPHHGACVDPMSLTTTVATTTTTTVTTTTVTTTTTAPAETTTDAAAAAAAAAAATTTAPPVPVTDGAVTLADMSVEACDTANTAIYRAEWPCDAANTDVDVEACSFMAQFAVPDTAPEMWRNTLAGSCDLARGRCKFPTVLSSDSSDVGPRRIEGWRSAGHFFFSSPDFLSPPPEITDAYDAGPATTGDRWRYDCSTYDGTSTVLTGILGVAREDKYDNNIPRDMDLIQCTRFLDIYLQVDPAVGAVLDIAVNGEYRCPANHVVTGVWSLDKHFLSPEKAKCSRLVSGTVNVDDPACVMTGRHAGSSVAIYWNACVQDSGPFVVTGLRLSDVTVNAESKQWELRCCPVTGPATTTTVS</sequence>
<keyword evidence="1" id="KW-0732">Signal</keyword>
<protein>
    <submittedName>
        <fullName evidence="2">Uncharacterized protein</fullName>
    </submittedName>
</protein>
<accession>A0A6A4WD16</accession>
<dbReference type="EMBL" id="VIIS01000739">
    <property type="protein sequence ID" value="KAF0305587.1"/>
    <property type="molecule type" value="Genomic_DNA"/>
</dbReference>
<keyword evidence="3" id="KW-1185">Reference proteome</keyword>